<evidence type="ECO:0000256" key="1">
    <source>
        <dbReference type="SAM" id="MobiDB-lite"/>
    </source>
</evidence>
<evidence type="ECO:0000313" key="3">
    <source>
        <dbReference type="Proteomes" id="UP000008068"/>
    </source>
</evidence>
<organism evidence="3">
    <name type="scientific">Caenorhabditis brenneri</name>
    <name type="common">Nematode worm</name>
    <dbReference type="NCBI Taxonomy" id="135651"/>
    <lineage>
        <taxon>Eukaryota</taxon>
        <taxon>Metazoa</taxon>
        <taxon>Ecdysozoa</taxon>
        <taxon>Nematoda</taxon>
        <taxon>Chromadorea</taxon>
        <taxon>Rhabditida</taxon>
        <taxon>Rhabditina</taxon>
        <taxon>Rhabditomorpha</taxon>
        <taxon>Rhabditoidea</taxon>
        <taxon>Rhabditidae</taxon>
        <taxon>Peloderinae</taxon>
        <taxon>Caenorhabditis</taxon>
    </lineage>
</organism>
<dbReference type="HOGENOM" id="CLU_2266073_0_0_1"/>
<sequence>MASNRVSATSASPSIRAAGSRTRSWPIFRSMQELRRPASLPSLFSVRCATAPSKNRKQRGQRNTLATELLTATNGKREQATSEKSDNNSKKQSSPETTKSCTQ</sequence>
<dbReference type="EMBL" id="GL379786">
    <property type="protein sequence ID" value="EGT29879.1"/>
    <property type="molecule type" value="Genomic_DNA"/>
</dbReference>
<feature type="region of interest" description="Disordered" evidence="1">
    <location>
        <begin position="1"/>
        <end position="26"/>
    </location>
</feature>
<accession>G0M7G1</accession>
<dbReference type="AlphaFoldDB" id="G0M7G1"/>
<dbReference type="Proteomes" id="UP000008068">
    <property type="component" value="Unassembled WGS sequence"/>
</dbReference>
<feature type="compositionally biased region" description="Basic and acidic residues" evidence="1">
    <location>
        <begin position="75"/>
        <end position="89"/>
    </location>
</feature>
<protein>
    <submittedName>
        <fullName evidence="2">Uncharacterized protein</fullName>
    </submittedName>
</protein>
<proteinExistence type="predicted"/>
<name>G0M7G1_CAEBE</name>
<gene>
    <name evidence="2" type="ORF">CAEBREN_30626</name>
</gene>
<reference evidence="3" key="1">
    <citation type="submission" date="2011-07" db="EMBL/GenBank/DDBJ databases">
        <authorList>
            <consortium name="Caenorhabditis brenneri Sequencing and Analysis Consortium"/>
            <person name="Wilson R.K."/>
        </authorList>
    </citation>
    <scope>NUCLEOTIDE SEQUENCE [LARGE SCALE GENOMIC DNA]</scope>
    <source>
        <strain evidence="3">PB2801</strain>
    </source>
</reference>
<feature type="compositionally biased region" description="Low complexity" evidence="1">
    <location>
        <begin position="64"/>
        <end position="73"/>
    </location>
</feature>
<feature type="compositionally biased region" description="Polar residues" evidence="1">
    <location>
        <begin position="1"/>
        <end position="13"/>
    </location>
</feature>
<dbReference type="InParanoid" id="G0M7G1"/>
<keyword evidence="3" id="KW-1185">Reference proteome</keyword>
<feature type="compositionally biased region" description="Polar residues" evidence="1">
    <location>
        <begin position="90"/>
        <end position="103"/>
    </location>
</feature>
<feature type="region of interest" description="Disordered" evidence="1">
    <location>
        <begin position="51"/>
        <end position="103"/>
    </location>
</feature>
<evidence type="ECO:0000313" key="2">
    <source>
        <dbReference type="EMBL" id="EGT29879.1"/>
    </source>
</evidence>